<sequence length="289" mass="31121">MNALYDLPAPAKLNLFLHITGRRPDGYHLLQSAFMLIDWCDTLHVELRRDGGLSREDLGPALPPDDLVLRAARALQQSSGTPLGAHIGVLKRVPAQAGMGGGSSDAATCLLALNRLWNLHLPLADLARIGLALGADVPFFLGGRNAWVEGIGEQLTPLVLPPARFAVLKPAAGLDTREIFSSPDLHRATEAAIVAVFAAQDGKRIFRFGHNDLQPVAQRLCPQVHQALQRLDAHGLSARMTGSGSAVFAQLPNDSPQGLVDDLSRDLPEGWQYRTCSNLAIHPLSDWAT</sequence>
<gene>
    <name evidence="13" type="primary">ipk</name>
    <name evidence="10" type="synonym">ispE</name>
    <name evidence="13" type="ORF">NS331_03460</name>
</gene>
<evidence type="ECO:0000313" key="13">
    <source>
        <dbReference type="EMBL" id="KTT26768.1"/>
    </source>
</evidence>
<comment type="similarity">
    <text evidence="1 10">Belongs to the GHMP kinase family. IspE subfamily.</text>
</comment>
<keyword evidence="14" id="KW-1185">Reference proteome</keyword>
<proteinExistence type="inferred from homology"/>
<dbReference type="InterPro" id="IPR013750">
    <property type="entry name" value="GHMP_kinase_C_dom"/>
</dbReference>
<evidence type="ECO:0000256" key="10">
    <source>
        <dbReference type="HAMAP-Rule" id="MF_00061"/>
    </source>
</evidence>
<dbReference type="Proteomes" id="UP000072741">
    <property type="component" value="Unassembled WGS sequence"/>
</dbReference>
<evidence type="ECO:0000256" key="5">
    <source>
        <dbReference type="ARBA" id="ARBA00022741"/>
    </source>
</evidence>
<name>A0A147HAF3_9BURK</name>
<dbReference type="GO" id="GO:0019288">
    <property type="term" value="P:isopentenyl diphosphate biosynthetic process, methylerythritol 4-phosphate pathway"/>
    <property type="evidence" value="ECO:0007669"/>
    <property type="project" value="UniProtKB-UniRule"/>
</dbReference>
<dbReference type="UniPathway" id="UPA00056">
    <property type="reaction ID" value="UER00094"/>
</dbReference>
<keyword evidence="5 10" id="KW-0547">Nucleotide-binding</keyword>
<dbReference type="PANTHER" id="PTHR43527:SF2">
    <property type="entry name" value="4-DIPHOSPHOCYTIDYL-2-C-METHYL-D-ERYTHRITOL KINASE, CHLOROPLASTIC"/>
    <property type="match status" value="1"/>
</dbReference>
<feature type="domain" description="GHMP kinase N-terminal" evidence="11">
    <location>
        <begin position="67"/>
        <end position="143"/>
    </location>
</feature>
<comment type="function">
    <text evidence="10">Catalyzes the phosphorylation of the position 2 hydroxy group of 4-diphosphocytidyl-2C-methyl-D-erythritol.</text>
</comment>
<dbReference type="OrthoDB" id="9809438at2"/>
<evidence type="ECO:0000256" key="6">
    <source>
        <dbReference type="ARBA" id="ARBA00022777"/>
    </source>
</evidence>
<evidence type="ECO:0000256" key="9">
    <source>
        <dbReference type="ARBA" id="ARBA00032554"/>
    </source>
</evidence>
<evidence type="ECO:0000313" key="14">
    <source>
        <dbReference type="Proteomes" id="UP000072741"/>
    </source>
</evidence>
<dbReference type="InterPro" id="IPR020568">
    <property type="entry name" value="Ribosomal_Su5_D2-typ_SF"/>
</dbReference>
<dbReference type="PIRSF" id="PIRSF010376">
    <property type="entry name" value="IspE"/>
    <property type="match status" value="1"/>
</dbReference>
<dbReference type="GO" id="GO:0016114">
    <property type="term" value="P:terpenoid biosynthetic process"/>
    <property type="evidence" value="ECO:0007669"/>
    <property type="project" value="UniProtKB-UniRule"/>
</dbReference>
<dbReference type="Gene3D" id="3.30.70.890">
    <property type="entry name" value="GHMP kinase, C-terminal domain"/>
    <property type="match status" value="1"/>
</dbReference>
<dbReference type="NCBIfam" id="TIGR00154">
    <property type="entry name" value="ispE"/>
    <property type="match status" value="1"/>
</dbReference>
<evidence type="ECO:0000256" key="4">
    <source>
        <dbReference type="ARBA" id="ARBA00022679"/>
    </source>
</evidence>
<dbReference type="SUPFAM" id="SSF55060">
    <property type="entry name" value="GHMP Kinase, C-terminal domain"/>
    <property type="match status" value="1"/>
</dbReference>
<evidence type="ECO:0000256" key="8">
    <source>
        <dbReference type="ARBA" id="ARBA00023229"/>
    </source>
</evidence>
<dbReference type="InterPro" id="IPR004424">
    <property type="entry name" value="IspE"/>
</dbReference>
<dbReference type="AlphaFoldDB" id="A0A147HAF3"/>
<dbReference type="SUPFAM" id="SSF54211">
    <property type="entry name" value="Ribosomal protein S5 domain 2-like"/>
    <property type="match status" value="1"/>
</dbReference>
<evidence type="ECO:0000256" key="2">
    <source>
        <dbReference type="ARBA" id="ARBA00012052"/>
    </source>
</evidence>
<dbReference type="GO" id="GO:0005524">
    <property type="term" value="F:ATP binding"/>
    <property type="evidence" value="ECO:0007669"/>
    <property type="project" value="UniProtKB-UniRule"/>
</dbReference>
<dbReference type="PANTHER" id="PTHR43527">
    <property type="entry name" value="4-DIPHOSPHOCYTIDYL-2-C-METHYL-D-ERYTHRITOL KINASE, CHLOROPLASTIC"/>
    <property type="match status" value="1"/>
</dbReference>
<dbReference type="PATRIC" id="fig|433924.3.peg.2477"/>
<keyword evidence="6 10" id="KW-0418">Kinase</keyword>
<dbReference type="Pfam" id="PF08544">
    <property type="entry name" value="GHMP_kinases_C"/>
    <property type="match status" value="1"/>
</dbReference>
<dbReference type="InterPro" id="IPR006204">
    <property type="entry name" value="GHMP_kinase_N_dom"/>
</dbReference>
<comment type="caution">
    <text evidence="13">The sequence shown here is derived from an EMBL/GenBank/DDBJ whole genome shotgun (WGS) entry which is preliminary data.</text>
</comment>
<feature type="active site" evidence="10">
    <location>
        <position position="136"/>
    </location>
</feature>
<keyword evidence="7 10" id="KW-0067">ATP-binding</keyword>
<evidence type="ECO:0000259" key="12">
    <source>
        <dbReference type="Pfam" id="PF08544"/>
    </source>
</evidence>
<dbReference type="GO" id="GO:0050515">
    <property type="term" value="F:4-(cytidine 5'-diphospho)-2-C-methyl-D-erythritol kinase activity"/>
    <property type="evidence" value="ECO:0007669"/>
    <property type="project" value="UniProtKB-UniRule"/>
</dbReference>
<organism evidence="13 14">
    <name type="scientific">Pseudacidovorax intermedius</name>
    <dbReference type="NCBI Taxonomy" id="433924"/>
    <lineage>
        <taxon>Bacteria</taxon>
        <taxon>Pseudomonadati</taxon>
        <taxon>Pseudomonadota</taxon>
        <taxon>Betaproteobacteria</taxon>
        <taxon>Burkholderiales</taxon>
        <taxon>Comamonadaceae</taxon>
        <taxon>Pseudacidovorax</taxon>
    </lineage>
</organism>
<keyword evidence="8 10" id="KW-0414">Isoprene biosynthesis</keyword>
<evidence type="ECO:0000256" key="1">
    <source>
        <dbReference type="ARBA" id="ARBA00009684"/>
    </source>
</evidence>
<feature type="binding site" evidence="10">
    <location>
        <begin position="94"/>
        <end position="104"/>
    </location>
    <ligand>
        <name>ATP</name>
        <dbReference type="ChEBI" id="CHEBI:30616"/>
    </ligand>
</feature>
<evidence type="ECO:0000259" key="11">
    <source>
        <dbReference type="Pfam" id="PF00288"/>
    </source>
</evidence>
<dbReference type="Gene3D" id="3.30.230.10">
    <property type="match status" value="1"/>
</dbReference>
<dbReference type="EC" id="2.7.1.148" evidence="2 10"/>
<dbReference type="Pfam" id="PF00288">
    <property type="entry name" value="GHMP_kinases_N"/>
    <property type="match status" value="1"/>
</dbReference>
<evidence type="ECO:0000256" key="7">
    <source>
        <dbReference type="ARBA" id="ARBA00022840"/>
    </source>
</evidence>
<reference evidence="13 14" key="1">
    <citation type="journal article" date="2016" name="Front. Microbiol.">
        <title>Genomic Resource of Rice Seed Associated Bacteria.</title>
        <authorList>
            <person name="Midha S."/>
            <person name="Bansal K."/>
            <person name="Sharma S."/>
            <person name="Kumar N."/>
            <person name="Patil P.P."/>
            <person name="Chaudhry V."/>
            <person name="Patil P.B."/>
        </authorList>
    </citation>
    <scope>NUCLEOTIDE SEQUENCE [LARGE SCALE GENOMIC DNA]</scope>
    <source>
        <strain evidence="13 14">NS331</strain>
    </source>
</reference>
<dbReference type="EMBL" id="LDSL01000026">
    <property type="protein sequence ID" value="KTT26768.1"/>
    <property type="molecule type" value="Genomic_DNA"/>
</dbReference>
<keyword evidence="4 10" id="KW-0808">Transferase</keyword>
<comment type="pathway">
    <text evidence="10">Isoprenoid biosynthesis; isopentenyl diphosphate biosynthesis via DXP pathway; isopentenyl diphosphate from 1-deoxy-D-xylulose 5-phosphate: step 3/6.</text>
</comment>
<feature type="active site" evidence="10">
    <location>
        <position position="12"/>
    </location>
</feature>
<evidence type="ECO:0000256" key="3">
    <source>
        <dbReference type="ARBA" id="ARBA00017473"/>
    </source>
</evidence>
<dbReference type="InterPro" id="IPR014721">
    <property type="entry name" value="Ribsml_uS5_D2-typ_fold_subgr"/>
</dbReference>
<dbReference type="InterPro" id="IPR036554">
    <property type="entry name" value="GHMP_kinase_C_sf"/>
</dbReference>
<dbReference type="HAMAP" id="MF_00061">
    <property type="entry name" value="IspE"/>
    <property type="match status" value="1"/>
</dbReference>
<comment type="catalytic activity">
    <reaction evidence="10">
        <text>4-CDP-2-C-methyl-D-erythritol + ATP = 4-CDP-2-C-methyl-D-erythritol 2-phosphate + ADP + H(+)</text>
        <dbReference type="Rhea" id="RHEA:18437"/>
        <dbReference type="ChEBI" id="CHEBI:15378"/>
        <dbReference type="ChEBI" id="CHEBI:30616"/>
        <dbReference type="ChEBI" id="CHEBI:57823"/>
        <dbReference type="ChEBI" id="CHEBI:57919"/>
        <dbReference type="ChEBI" id="CHEBI:456216"/>
        <dbReference type="EC" id="2.7.1.148"/>
    </reaction>
</comment>
<accession>A0A147HAF3</accession>
<protein>
    <recommendedName>
        <fullName evidence="3 10">4-diphosphocytidyl-2-C-methyl-D-erythritol kinase</fullName>
        <shortName evidence="10">CMK</shortName>
        <ecNumber evidence="2 10">2.7.1.148</ecNumber>
    </recommendedName>
    <alternativeName>
        <fullName evidence="9 10">4-(cytidine-5'-diphospho)-2-C-methyl-D-erythritol kinase</fullName>
    </alternativeName>
</protein>
<feature type="domain" description="GHMP kinase C-terminal" evidence="12">
    <location>
        <begin position="202"/>
        <end position="255"/>
    </location>
</feature>
<dbReference type="RefSeq" id="WP_058640617.1">
    <property type="nucleotide sequence ID" value="NZ_LDSL01000026.1"/>
</dbReference>